<dbReference type="SMART" id="SM00267">
    <property type="entry name" value="GGDEF"/>
    <property type="match status" value="1"/>
</dbReference>
<evidence type="ECO:0000313" key="5">
    <source>
        <dbReference type="Proteomes" id="UP000635606"/>
    </source>
</evidence>
<feature type="transmembrane region" description="Helical" evidence="1">
    <location>
        <begin position="114"/>
        <end position="134"/>
    </location>
</feature>
<feature type="domain" description="GGDEF" evidence="3">
    <location>
        <begin position="364"/>
        <end position="497"/>
    </location>
</feature>
<dbReference type="RefSeq" id="WP_203928922.1">
    <property type="nucleotide sequence ID" value="NZ_BOPH01000053.1"/>
</dbReference>
<dbReference type="Gene3D" id="3.20.20.450">
    <property type="entry name" value="EAL domain"/>
    <property type="match status" value="1"/>
</dbReference>
<accession>A0A8J3ZR68</accession>
<protein>
    <recommendedName>
        <fullName evidence="6">Diguanylate cyclase/phosphodiesterase</fullName>
    </recommendedName>
</protein>
<dbReference type="PROSITE" id="PS50883">
    <property type="entry name" value="EAL"/>
    <property type="match status" value="1"/>
</dbReference>
<dbReference type="PROSITE" id="PS50887">
    <property type="entry name" value="GGDEF"/>
    <property type="match status" value="1"/>
</dbReference>
<dbReference type="InterPro" id="IPR043128">
    <property type="entry name" value="Rev_trsase/Diguanyl_cyclase"/>
</dbReference>
<dbReference type="InterPro" id="IPR000160">
    <property type="entry name" value="GGDEF_dom"/>
</dbReference>
<dbReference type="NCBIfam" id="TIGR00254">
    <property type="entry name" value="GGDEF"/>
    <property type="match status" value="1"/>
</dbReference>
<feature type="transmembrane region" description="Helical" evidence="1">
    <location>
        <begin position="56"/>
        <end position="75"/>
    </location>
</feature>
<reference evidence="4" key="1">
    <citation type="submission" date="2021-01" db="EMBL/GenBank/DDBJ databases">
        <title>Whole genome shotgun sequence of Virgisporangium ochraceum NBRC 16418.</title>
        <authorList>
            <person name="Komaki H."/>
            <person name="Tamura T."/>
        </authorList>
    </citation>
    <scope>NUCLEOTIDE SEQUENCE</scope>
    <source>
        <strain evidence="4">NBRC 16418</strain>
    </source>
</reference>
<dbReference type="CDD" id="cd01948">
    <property type="entry name" value="EAL"/>
    <property type="match status" value="1"/>
</dbReference>
<keyword evidence="1" id="KW-0472">Membrane</keyword>
<feature type="transmembrane region" description="Helical" evidence="1">
    <location>
        <begin position="82"/>
        <end position="102"/>
    </location>
</feature>
<evidence type="ECO:0000256" key="1">
    <source>
        <dbReference type="SAM" id="Phobius"/>
    </source>
</evidence>
<evidence type="ECO:0008006" key="6">
    <source>
        <dbReference type="Google" id="ProtNLM"/>
    </source>
</evidence>
<keyword evidence="1" id="KW-1133">Transmembrane helix</keyword>
<sequence>MTPTPTTASTQTDRDDLILASPTYRLAKGVIAGLGISYALSTLIPFSERPAILDTGFYTLVLVAVCLLALARPVLVKRNRPAWLFVGLAVTSWSIGDIYWSIAFSDAEEIPVPSPADVFFVGLYPLAYIGLIMLARAGTRRLPASVWFDGIISSLAAGAVFTAATLGDVLAQADTDEAASTLTNLSYPIGDLVLLVVSVAALAMVRWRPDPAWWLLGLGAAFFAVADTAYLFTLANGSYTDGNWVDGMWMVGLVFMALAGSAPRRGPVEEMRGFAALLVPILFSLAALLVLIVGTFVDLHPVSIVLASGCLVAAGVRTALTFEQTRELARTQQAANTDVLSGLGNRRVLDAELPAMVENLPSGSYLVLAIISVDHMPDINSILGYGAGDTILNTIGARLRENLPAETIAARLGGTEMAVLRVVNSGGLNNVDRDTRSLMRALASPVQSGEASVHIELSAGIAMAPLHANRPGDLIRCAVDALRTARENHTEVEVYDPAGDIGTEFGPNVLADLVRALDRGEFVTYYQPKIDVGTGRPAALEAVLRWHHPSLGVLDAEKVRPFASRVGLTRQLTRVLLEAALNACAAWRRQGIELGVAIDVTAADVLDAQLPYDLARLINKLGLPPPAVTLEISEEVLLIDARRTATALGQFRHFGVRLALDHYGRSAPSLTRLRNTPVDELKLDPSFVAPVLDSPQDAAVVRSTIELSKSLNIVTVADGIDTNDVFKAVIELGCAGVQGAALAPAMTVDALRNWLGQLSPRPASGRTWTTNTPQPVSRH</sequence>
<dbReference type="Gene3D" id="3.30.70.270">
    <property type="match status" value="1"/>
</dbReference>
<proteinExistence type="predicted"/>
<dbReference type="AlphaFoldDB" id="A0A8J3ZR68"/>
<dbReference type="Proteomes" id="UP000635606">
    <property type="component" value="Unassembled WGS sequence"/>
</dbReference>
<dbReference type="SUPFAM" id="SSF141868">
    <property type="entry name" value="EAL domain-like"/>
    <property type="match status" value="1"/>
</dbReference>
<keyword evidence="1" id="KW-0812">Transmembrane</keyword>
<keyword evidence="5" id="KW-1185">Reference proteome</keyword>
<feature type="transmembrane region" description="Helical" evidence="1">
    <location>
        <begin position="212"/>
        <end position="232"/>
    </location>
</feature>
<dbReference type="CDD" id="cd01949">
    <property type="entry name" value="GGDEF"/>
    <property type="match status" value="1"/>
</dbReference>
<dbReference type="SMART" id="SM00052">
    <property type="entry name" value="EAL"/>
    <property type="match status" value="1"/>
</dbReference>
<dbReference type="InterPro" id="IPR001633">
    <property type="entry name" value="EAL_dom"/>
</dbReference>
<feature type="transmembrane region" description="Helical" evidence="1">
    <location>
        <begin position="146"/>
        <end position="165"/>
    </location>
</feature>
<dbReference type="Pfam" id="PF00563">
    <property type="entry name" value="EAL"/>
    <property type="match status" value="1"/>
</dbReference>
<dbReference type="EMBL" id="BOPH01000053">
    <property type="protein sequence ID" value="GIJ68989.1"/>
    <property type="molecule type" value="Genomic_DNA"/>
</dbReference>
<feature type="transmembrane region" description="Helical" evidence="1">
    <location>
        <begin position="244"/>
        <end position="262"/>
    </location>
</feature>
<name>A0A8J3ZR68_9ACTN</name>
<evidence type="ECO:0000313" key="4">
    <source>
        <dbReference type="EMBL" id="GIJ68989.1"/>
    </source>
</evidence>
<feature type="transmembrane region" description="Helical" evidence="1">
    <location>
        <begin position="185"/>
        <end position="205"/>
    </location>
</feature>
<dbReference type="PANTHER" id="PTHR33121">
    <property type="entry name" value="CYCLIC DI-GMP PHOSPHODIESTERASE PDEF"/>
    <property type="match status" value="1"/>
</dbReference>
<dbReference type="SUPFAM" id="SSF55073">
    <property type="entry name" value="Nucleotide cyclase"/>
    <property type="match status" value="1"/>
</dbReference>
<gene>
    <name evidence="4" type="ORF">Voc01_039060</name>
</gene>
<dbReference type="GO" id="GO:0071111">
    <property type="term" value="F:cyclic-guanylate-specific phosphodiesterase activity"/>
    <property type="evidence" value="ECO:0007669"/>
    <property type="project" value="InterPro"/>
</dbReference>
<dbReference type="Pfam" id="PF00990">
    <property type="entry name" value="GGDEF"/>
    <property type="match status" value="1"/>
</dbReference>
<feature type="domain" description="EAL" evidence="2">
    <location>
        <begin position="506"/>
        <end position="759"/>
    </location>
</feature>
<feature type="transmembrane region" description="Helical" evidence="1">
    <location>
        <begin position="274"/>
        <end position="296"/>
    </location>
</feature>
<organism evidence="4 5">
    <name type="scientific">Virgisporangium ochraceum</name>
    <dbReference type="NCBI Taxonomy" id="65505"/>
    <lineage>
        <taxon>Bacteria</taxon>
        <taxon>Bacillati</taxon>
        <taxon>Actinomycetota</taxon>
        <taxon>Actinomycetes</taxon>
        <taxon>Micromonosporales</taxon>
        <taxon>Micromonosporaceae</taxon>
        <taxon>Virgisporangium</taxon>
    </lineage>
</organism>
<dbReference type="InterPro" id="IPR035919">
    <property type="entry name" value="EAL_sf"/>
</dbReference>
<feature type="transmembrane region" description="Helical" evidence="1">
    <location>
        <begin position="26"/>
        <end position="44"/>
    </location>
</feature>
<dbReference type="InterPro" id="IPR029787">
    <property type="entry name" value="Nucleotide_cyclase"/>
</dbReference>
<comment type="caution">
    <text evidence="4">The sequence shown here is derived from an EMBL/GenBank/DDBJ whole genome shotgun (WGS) entry which is preliminary data.</text>
</comment>
<dbReference type="InterPro" id="IPR050706">
    <property type="entry name" value="Cyclic-di-GMP_PDE-like"/>
</dbReference>
<dbReference type="PANTHER" id="PTHR33121:SF70">
    <property type="entry name" value="SIGNALING PROTEIN YKOW"/>
    <property type="match status" value="1"/>
</dbReference>
<evidence type="ECO:0000259" key="2">
    <source>
        <dbReference type="PROSITE" id="PS50883"/>
    </source>
</evidence>
<evidence type="ECO:0000259" key="3">
    <source>
        <dbReference type="PROSITE" id="PS50887"/>
    </source>
</evidence>